<evidence type="ECO:0000259" key="1">
    <source>
        <dbReference type="Pfam" id="PF00561"/>
    </source>
</evidence>
<dbReference type="Pfam" id="PF00561">
    <property type="entry name" value="Abhydrolase_1"/>
    <property type="match status" value="1"/>
</dbReference>
<dbReference type="SUPFAM" id="SSF53474">
    <property type="entry name" value="alpha/beta-Hydrolases"/>
    <property type="match status" value="1"/>
</dbReference>
<dbReference type="EMBL" id="QICN01000007">
    <property type="protein sequence ID" value="PXV66574.1"/>
    <property type="molecule type" value="Genomic_DNA"/>
</dbReference>
<keyword evidence="3" id="KW-1185">Reference proteome</keyword>
<feature type="domain" description="AB hydrolase-1" evidence="1">
    <location>
        <begin position="22"/>
        <end position="246"/>
    </location>
</feature>
<dbReference type="OrthoDB" id="9779853at2"/>
<dbReference type="RefSeq" id="WP_110265800.1">
    <property type="nucleotide sequence ID" value="NZ_CAKZQT010000033.1"/>
</dbReference>
<name>A0A318EAN7_9GAMM</name>
<protein>
    <submittedName>
        <fullName evidence="2">Pimeloyl-ACP methyl ester carboxylesterase</fullName>
    </submittedName>
</protein>
<gene>
    <name evidence="2" type="ORF">C8D93_107139</name>
</gene>
<dbReference type="InterPro" id="IPR050266">
    <property type="entry name" value="AB_hydrolase_sf"/>
</dbReference>
<dbReference type="PRINTS" id="PR00111">
    <property type="entry name" value="ABHYDROLASE"/>
</dbReference>
<proteinExistence type="predicted"/>
<dbReference type="AlphaFoldDB" id="A0A318EAN7"/>
<reference evidence="2 3" key="1">
    <citation type="submission" date="2018-04" db="EMBL/GenBank/DDBJ databases">
        <title>Genomic Encyclopedia of Type Strains, Phase IV (KMG-IV): sequencing the most valuable type-strain genomes for metagenomic binning, comparative biology and taxonomic classification.</title>
        <authorList>
            <person name="Goeker M."/>
        </authorList>
    </citation>
    <scope>NUCLEOTIDE SEQUENCE [LARGE SCALE GENOMIC DNA]</scope>
    <source>
        <strain evidence="2 3">DSM 104150</strain>
    </source>
</reference>
<evidence type="ECO:0000313" key="3">
    <source>
        <dbReference type="Proteomes" id="UP000248330"/>
    </source>
</evidence>
<sequence length="265" mass="28687">MPHARINGQNLYFEDSGGSGLPVILGHGFLMDHEMFAPQVEVLAGEFRVITWDERGFGLTEFDGQPFSYWDSARDCLGLMDHLGLERAVVGGMSQGGYLSLRLALSAPERVLGLVLIDTQAAAEHDDKRAAYRQMLDAWAEHGPVDPLAQTIATIIIDEPAENARWIAKWRARPKALIREPGRCLLERDDISPRLSEITCPAIVIHGTRDSAIGMEAAQALADGLGGCDGVVAVDGAAHAANLTHPDQVNPPLQAFLRRLAAAQP</sequence>
<evidence type="ECO:0000313" key="2">
    <source>
        <dbReference type="EMBL" id="PXV66574.1"/>
    </source>
</evidence>
<dbReference type="InterPro" id="IPR029058">
    <property type="entry name" value="AB_hydrolase_fold"/>
</dbReference>
<dbReference type="Proteomes" id="UP000248330">
    <property type="component" value="Unassembled WGS sequence"/>
</dbReference>
<comment type="caution">
    <text evidence="2">The sequence shown here is derived from an EMBL/GenBank/DDBJ whole genome shotgun (WGS) entry which is preliminary data.</text>
</comment>
<dbReference type="InterPro" id="IPR000073">
    <property type="entry name" value="AB_hydrolase_1"/>
</dbReference>
<dbReference type="PANTHER" id="PTHR43798">
    <property type="entry name" value="MONOACYLGLYCEROL LIPASE"/>
    <property type="match status" value="1"/>
</dbReference>
<organism evidence="2 3">
    <name type="scientific">Sinimarinibacterium flocculans</name>
    <dbReference type="NCBI Taxonomy" id="985250"/>
    <lineage>
        <taxon>Bacteria</taxon>
        <taxon>Pseudomonadati</taxon>
        <taxon>Pseudomonadota</taxon>
        <taxon>Gammaproteobacteria</taxon>
        <taxon>Nevskiales</taxon>
        <taxon>Nevskiaceae</taxon>
        <taxon>Sinimarinibacterium</taxon>
    </lineage>
</organism>
<accession>A0A318EAN7</accession>
<dbReference type="Gene3D" id="3.40.50.1820">
    <property type="entry name" value="alpha/beta hydrolase"/>
    <property type="match status" value="1"/>
</dbReference>